<dbReference type="SMART" id="SM00337">
    <property type="entry name" value="BCL"/>
    <property type="match status" value="1"/>
</dbReference>
<comment type="subcellular location">
    <subcellularLocation>
        <location evidence="2">Membrane</location>
    </subcellularLocation>
    <subcellularLocation>
        <location evidence="1">Mitochondrion</location>
    </subcellularLocation>
</comment>
<dbReference type="CDD" id="cd06845">
    <property type="entry name" value="Bcl-2_like"/>
    <property type="match status" value="1"/>
</dbReference>
<dbReference type="InterPro" id="IPR036834">
    <property type="entry name" value="Bcl-2-like_sf"/>
</dbReference>
<proteinExistence type="inferred from homology"/>
<evidence type="ECO:0000256" key="2">
    <source>
        <dbReference type="ARBA" id="ARBA00004370"/>
    </source>
</evidence>
<dbReference type="GO" id="GO:0001836">
    <property type="term" value="P:release of cytochrome c from mitochondria"/>
    <property type="evidence" value="ECO:0007669"/>
    <property type="project" value="TreeGrafter"/>
</dbReference>
<dbReference type="EMBL" id="BEZZ01002934">
    <property type="protein sequence ID" value="GCC18363.1"/>
    <property type="molecule type" value="Genomic_DNA"/>
</dbReference>
<evidence type="ECO:0000256" key="4">
    <source>
        <dbReference type="ARBA" id="ARBA00022703"/>
    </source>
</evidence>
<dbReference type="Proteomes" id="UP000287033">
    <property type="component" value="Unassembled WGS sequence"/>
</dbReference>
<dbReference type="GO" id="GO:0008630">
    <property type="term" value="P:intrinsic apoptotic signaling pathway in response to DNA damage"/>
    <property type="evidence" value="ECO:0007669"/>
    <property type="project" value="TreeGrafter"/>
</dbReference>
<evidence type="ECO:0000259" key="7">
    <source>
        <dbReference type="SMART" id="SM00337"/>
    </source>
</evidence>
<sequence length="182" mass="20596">MLGKSRTRGHSLRIRGFVLETILEEDPQCQLSPEDLGGTRREIDDPNVKEICKSLKKIGDELNRNMELQHLIETVPLDNIREVLCKVAEGILVSDGLNWGRIVTFLYFAGRLVSKALKKLRAMIQPIINWSLDLIRTRVIPWIEQQGGWETIYSYIGTSTYQTLAVFSAGLITGILAIMKLT</sequence>
<evidence type="ECO:0000313" key="8">
    <source>
        <dbReference type="EMBL" id="GCC18363.1"/>
    </source>
</evidence>
<dbReference type="SUPFAM" id="SSF56854">
    <property type="entry name" value="Bcl-2 inhibitors of programmed cell death"/>
    <property type="match status" value="1"/>
</dbReference>
<dbReference type="GO" id="GO:0042981">
    <property type="term" value="P:regulation of apoptotic process"/>
    <property type="evidence" value="ECO:0007669"/>
    <property type="project" value="InterPro"/>
</dbReference>
<accession>A0A401RJN3</accession>
<dbReference type="InterPro" id="IPR026298">
    <property type="entry name" value="Bcl-2_fam"/>
</dbReference>
<dbReference type="PANTHER" id="PTHR11256">
    <property type="entry name" value="BCL-2 RELATED"/>
    <property type="match status" value="1"/>
</dbReference>
<feature type="domain" description="Bcl-2 Bcl-2 homology region 1-3" evidence="7">
    <location>
        <begin position="55"/>
        <end position="149"/>
    </location>
</feature>
<keyword evidence="5" id="KW-0496">Mitochondrion</keyword>
<dbReference type="OrthoDB" id="6020735at2759"/>
<evidence type="ECO:0000256" key="3">
    <source>
        <dbReference type="ARBA" id="ARBA00009458"/>
    </source>
</evidence>
<dbReference type="GO" id="GO:0005741">
    <property type="term" value="C:mitochondrial outer membrane"/>
    <property type="evidence" value="ECO:0007669"/>
    <property type="project" value="TreeGrafter"/>
</dbReference>
<keyword evidence="9" id="KW-1185">Reference proteome</keyword>
<dbReference type="Gene3D" id="1.10.437.10">
    <property type="entry name" value="Blc2-like"/>
    <property type="match status" value="1"/>
</dbReference>
<dbReference type="InterPro" id="IPR002475">
    <property type="entry name" value="Bcl2-like"/>
</dbReference>
<dbReference type="InterPro" id="IPR046371">
    <property type="entry name" value="Bcl-2_BH1-3"/>
</dbReference>
<gene>
    <name evidence="8" type="ORF">chiPu_0020778</name>
</gene>
<dbReference type="GO" id="GO:0015267">
    <property type="term" value="F:channel activity"/>
    <property type="evidence" value="ECO:0007669"/>
    <property type="project" value="TreeGrafter"/>
</dbReference>
<comment type="similarity">
    <text evidence="3">Belongs to the Bcl-2 family.</text>
</comment>
<protein>
    <recommendedName>
        <fullName evidence="7">Bcl-2 Bcl-2 homology region 1-3 domain-containing protein</fullName>
    </recommendedName>
</protein>
<dbReference type="PRINTS" id="PR01862">
    <property type="entry name" value="BCL2FAMILY"/>
</dbReference>
<evidence type="ECO:0000256" key="1">
    <source>
        <dbReference type="ARBA" id="ARBA00004173"/>
    </source>
</evidence>
<dbReference type="AlphaFoldDB" id="A0A401RJN3"/>
<keyword evidence="4" id="KW-0053">Apoptosis</keyword>
<reference evidence="8 9" key="1">
    <citation type="journal article" date="2018" name="Nat. Ecol. Evol.">
        <title>Shark genomes provide insights into elasmobranch evolution and the origin of vertebrates.</title>
        <authorList>
            <person name="Hara Y"/>
            <person name="Yamaguchi K"/>
            <person name="Onimaru K"/>
            <person name="Kadota M"/>
            <person name="Koyanagi M"/>
            <person name="Keeley SD"/>
            <person name="Tatsumi K"/>
            <person name="Tanaka K"/>
            <person name="Motone F"/>
            <person name="Kageyama Y"/>
            <person name="Nozu R"/>
            <person name="Adachi N"/>
            <person name="Nishimura O"/>
            <person name="Nakagawa R"/>
            <person name="Tanegashima C"/>
            <person name="Kiyatake I"/>
            <person name="Matsumoto R"/>
            <person name="Murakumo K"/>
            <person name="Nishida K"/>
            <person name="Terakita A"/>
            <person name="Kuratani S"/>
            <person name="Sato K"/>
            <person name="Hyodo S Kuraku.S."/>
        </authorList>
    </citation>
    <scope>NUCLEOTIDE SEQUENCE [LARGE SCALE GENOMIC DNA]</scope>
</reference>
<dbReference type="PROSITE" id="PS50062">
    <property type="entry name" value="BCL2_FAMILY"/>
    <property type="match status" value="1"/>
</dbReference>
<name>A0A401RJN3_CHIPU</name>
<keyword evidence="6" id="KW-0472">Membrane</keyword>
<dbReference type="InterPro" id="IPR020728">
    <property type="entry name" value="Bcl2_BH3_motif_CS"/>
</dbReference>
<dbReference type="OMA" id="TVNICHM"/>
<evidence type="ECO:0000256" key="6">
    <source>
        <dbReference type="ARBA" id="ARBA00023136"/>
    </source>
</evidence>
<dbReference type="PROSITE" id="PS01259">
    <property type="entry name" value="BH3"/>
    <property type="match status" value="1"/>
</dbReference>
<dbReference type="Pfam" id="PF00452">
    <property type="entry name" value="Bcl-2"/>
    <property type="match status" value="1"/>
</dbReference>
<dbReference type="GO" id="GO:0051400">
    <property type="term" value="F:BH domain binding"/>
    <property type="evidence" value="ECO:0007669"/>
    <property type="project" value="TreeGrafter"/>
</dbReference>
<evidence type="ECO:0000256" key="5">
    <source>
        <dbReference type="ARBA" id="ARBA00023128"/>
    </source>
</evidence>
<comment type="caution">
    <text evidence="8">The sequence shown here is derived from an EMBL/GenBank/DDBJ whole genome shotgun (WGS) entry which is preliminary data.</text>
</comment>
<dbReference type="STRING" id="137246.A0A401RJN3"/>
<organism evidence="8 9">
    <name type="scientific">Chiloscyllium punctatum</name>
    <name type="common">Brownbanded bambooshark</name>
    <name type="synonym">Hemiscyllium punctatum</name>
    <dbReference type="NCBI Taxonomy" id="137246"/>
    <lineage>
        <taxon>Eukaryota</taxon>
        <taxon>Metazoa</taxon>
        <taxon>Chordata</taxon>
        <taxon>Craniata</taxon>
        <taxon>Vertebrata</taxon>
        <taxon>Chondrichthyes</taxon>
        <taxon>Elasmobranchii</taxon>
        <taxon>Galeomorphii</taxon>
        <taxon>Galeoidea</taxon>
        <taxon>Orectolobiformes</taxon>
        <taxon>Hemiscylliidae</taxon>
        <taxon>Chiloscyllium</taxon>
    </lineage>
</organism>
<dbReference type="GO" id="GO:0097192">
    <property type="term" value="P:extrinsic apoptotic signaling pathway in absence of ligand"/>
    <property type="evidence" value="ECO:0007669"/>
    <property type="project" value="TreeGrafter"/>
</dbReference>
<dbReference type="GO" id="GO:0008053">
    <property type="term" value="P:mitochondrial fusion"/>
    <property type="evidence" value="ECO:0007669"/>
    <property type="project" value="TreeGrafter"/>
</dbReference>
<evidence type="ECO:0000313" key="9">
    <source>
        <dbReference type="Proteomes" id="UP000287033"/>
    </source>
</evidence>
<dbReference type="PANTHER" id="PTHR11256:SF42">
    <property type="entry name" value="APOPTOSIS REGULATOR BAX"/>
    <property type="match status" value="1"/>
</dbReference>